<dbReference type="AlphaFoldDB" id="A0A0D3I3C9"/>
<keyword evidence="6" id="KW-1185">Reference proteome</keyword>
<protein>
    <recommendedName>
        <fullName evidence="4">Inosine/uridine-preferring nucleoside hydrolase domain-containing protein</fullName>
    </recommendedName>
</protein>
<dbReference type="eggNOG" id="KOG2938">
    <property type="taxonomic scope" value="Eukaryota"/>
</dbReference>
<dbReference type="RefSeq" id="XP_005758193.1">
    <property type="nucleotide sequence ID" value="XM_005758136.1"/>
</dbReference>
<dbReference type="InterPro" id="IPR036452">
    <property type="entry name" value="Ribo_hydro-like"/>
</dbReference>
<dbReference type="STRING" id="2903.R1DA99"/>
<reference evidence="6" key="1">
    <citation type="journal article" date="2013" name="Nature">
        <title>Pan genome of the phytoplankton Emiliania underpins its global distribution.</title>
        <authorList>
            <person name="Read B.A."/>
            <person name="Kegel J."/>
            <person name="Klute M.J."/>
            <person name="Kuo A."/>
            <person name="Lefebvre S.C."/>
            <person name="Maumus F."/>
            <person name="Mayer C."/>
            <person name="Miller J."/>
            <person name="Monier A."/>
            <person name="Salamov A."/>
            <person name="Young J."/>
            <person name="Aguilar M."/>
            <person name="Claverie J.M."/>
            <person name="Frickenhaus S."/>
            <person name="Gonzalez K."/>
            <person name="Herman E.K."/>
            <person name="Lin Y.C."/>
            <person name="Napier J."/>
            <person name="Ogata H."/>
            <person name="Sarno A.F."/>
            <person name="Shmutz J."/>
            <person name="Schroeder D."/>
            <person name="de Vargas C."/>
            <person name="Verret F."/>
            <person name="von Dassow P."/>
            <person name="Valentin K."/>
            <person name="Van de Peer Y."/>
            <person name="Wheeler G."/>
            <person name="Dacks J.B."/>
            <person name="Delwiche C.F."/>
            <person name="Dyhrman S.T."/>
            <person name="Glockner G."/>
            <person name="John U."/>
            <person name="Richards T."/>
            <person name="Worden A.Z."/>
            <person name="Zhang X."/>
            <person name="Grigoriev I.V."/>
            <person name="Allen A.E."/>
            <person name="Bidle K."/>
            <person name="Borodovsky M."/>
            <person name="Bowler C."/>
            <person name="Brownlee C."/>
            <person name="Cock J.M."/>
            <person name="Elias M."/>
            <person name="Gladyshev V.N."/>
            <person name="Groth M."/>
            <person name="Guda C."/>
            <person name="Hadaegh A."/>
            <person name="Iglesias-Rodriguez M.D."/>
            <person name="Jenkins J."/>
            <person name="Jones B.M."/>
            <person name="Lawson T."/>
            <person name="Leese F."/>
            <person name="Lindquist E."/>
            <person name="Lobanov A."/>
            <person name="Lomsadze A."/>
            <person name="Malik S.B."/>
            <person name="Marsh M.E."/>
            <person name="Mackinder L."/>
            <person name="Mock T."/>
            <person name="Mueller-Roeber B."/>
            <person name="Pagarete A."/>
            <person name="Parker M."/>
            <person name="Probert I."/>
            <person name="Quesneville H."/>
            <person name="Raines C."/>
            <person name="Rensing S.A."/>
            <person name="Riano-Pachon D.M."/>
            <person name="Richier S."/>
            <person name="Rokitta S."/>
            <person name="Shiraiwa Y."/>
            <person name="Soanes D.M."/>
            <person name="van der Giezen M."/>
            <person name="Wahlund T.M."/>
            <person name="Williams B."/>
            <person name="Wilson W."/>
            <person name="Wolfe G."/>
            <person name="Wurch L.L."/>
        </authorList>
    </citation>
    <scope>NUCLEOTIDE SEQUENCE</scope>
</reference>
<dbReference type="PANTHER" id="PTHR12304">
    <property type="entry name" value="INOSINE-URIDINE PREFERRING NUCLEOSIDE HYDROLASE"/>
    <property type="match status" value="1"/>
</dbReference>
<dbReference type="GO" id="GO:0005829">
    <property type="term" value="C:cytosol"/>
    <property type="evidence" value="ECO:0007669"/>
    <property type="project" value="TreeGrafter"/>
</dbReference>
<dbReference type="GO" id="GO:0008477">
    <property type="term" value="F:purine nucleosidase activity"/>
    <property type="evidence" value="ECO:0007669"/>
    <property type="project" value="TreeGrafter"/>
</dbReference>
<organism evidence="5 6">
    <name type="scientific">Emiliania huxleyi (strain CCMP1516)</name>
    <dbReference type="NCBI Taxonomy" id="280463"/>
    <lineage>
        <taxon>Eukaryota</taxon>
        <taxon>Haptista</taxon>
        <taxon>Haptophyta</taxon>
        <taxon>Prymnesiophyceae</taxon>
        <taxon>Isochrysidales</taxon>
        <taxon>Noelaerhabdaceae</taxon>
        <taxon>Emiliania</taxon>
    </lineage>
</organism>
<comment type="similarity">
    <text evidence="1">Belongs to the IUNH family.</text>
</comment>
<accession>A0A0D3I3C9</accession>
<dbReference type="HOGENOM" id="CLU_036838_11_0_1"/>
<evidence type="ECO:0000256" key="3">
    <source>
        <dbReference type="ARBA" id="ARBA00023295"/>
    </source>
</evidence>
<evidence type="ECO:0000313" key="5">
    <source>
        <dbReference type="EnsemblProtists" id="EOD05764"/>
    </source>
</evidence>
<evidence type="ECO:0000313" key="6">
    <source>
        <dbReference type="Proteomes" id="UP000013827"/>
    </source>
</evidence>
<evidence type="ECO:0000256" key="1">
    <source>
        <dbReference type="ARBA" id="ARBA00009176"/>
    </source>
</evidence>
<dbReference type="PaxDb" id="2903-EOD05764"/>
<keyword evidence="2" id="KW-0378">Hydrolase</keyword>
<dbReference type="SUPFAM" id="SSF53590">
    <property type="entry name" value="Nucleoside hydrolase"/>
    <property type="match status" value="1"/>
</dbReference>
<feature type="domain" description="Inosine/uridine-preferring nucleoside hydrolase" evidence="4">
    <location>
        <begin position="11"/>
        <end position="318"/>
    </location>
</feature>
<dbReference type="KEGG" id="ehx:EMIHUDRAFT_453601"/>
<dbReference type="InterPro" id="IPR001910">
    <property type="entry name" value="Inosine/uridine_hydrolase_dom"/>
</dbReference>
<dbReference type="EnsemblProtists" id="EOD05764">
    <property type="protein sequence ID" value="EOD05764"/>
    <property type="gene ID" value="EMIHUDRAFT_453601"/>
</dbReference>
<sequence>MAAPASPTRRVIIDTDPGVDDALAILLAFGAENIAVEGLTIVCGNGADIYALGANARLLARAAGFPDVPICLGDAPEEGAEAVQDIPVHVHGADGLGDMATKYGRSEADRSGFDARSAAQFLCDACDAAPGEITVVAIGPLSNVAAALVARPDLPTLLQELLVMGGAVHGEHRGNRTPAAEANFAADPEAAQAVLTAGFRSVILADLGATHQTDMDVLRRACVEELPESGVARLVYDVAQVFIDCYVRTFKQTHAPAHDVVAVMYLVRPSLFTRRPARVEVELQGSLTRGASVADWKGRWGRPLNCEVLMTVETEPFVSEFVAAIRRLPRTAPALPP</sequence>
<dbReference type="Pfam" id="PF01156">
    <property type="entry name" value="IU_nuc_hydro"/>
    <property type="match status" value="1"/>
</dbReference>
<keyword evidence="3" id="KW-0326">Glycosidase</keyword>
<dbReference type="InterPro" id="IPR023186">
    <property type="entry name" value="IUNH"/>
</dbReference>
<reference evidence="5" key="2">
    <citation type="submission" date="2024-10" db="UniProtKB">
        <authorList>
            <consortium name="EnsemblProtists"/>
        </authorList>
    </citation>
    <scope>IDENTIFICATION</scope>
</reference>
<dbReference type="PANTHER" id="PTHR12304:SF4">
    <property type="entry name" value="URIDINE NUCLEOSIDASE"/>
    <property type="match status" value="1"/>
</dbReference>
<dbReference type="Proteomes" id="UP000013827">
    <property type="component" value="Unassembled WGS sequence"/>
</dbReference>
<evidence type="ECO:0000256" key="2">
    <source>
        <dbReference type="ARBA" id="ARBA00022801"/>
    </source>
</evidence>
<evidence type="ECO:0000259" key="4">
    <source>
        <dbReference type="Pfam" id="PF01156"/>
    </source>
</evidence>
<dbReference type="GO" id="GO:0006152">
    <property type="term" value="P:purine nucleoside catabolic process"/>
    <property type="evidence" value="ECO:0007669"/>
    <property type="project" value="TreeGrafter"/>
</dbReference>
<dbReference type="Gene3D" id="3.90.245.10">
    <property type="entry name" value="Ribonucleoside hydrolase-like"/>
    <property type="match status" value="1"/>
</dbReference>
<proteinExistence type="inferred from homology"/>
<dbReference type="OMA" id="HMHDPFA"/>
<dbReference type="GeneID" id="17251936"/>
<name>A0A0D3I3C9_EMIH1</name>